<dbReference type="SUPFAM" id="SSF49899">
    <property type="entry name" value="Concanavalin A-like lectins/glucanases"/>
    <property type="match status" value="1"/>
</dbReference>
<evidence type="ECO:0000256" key="4">
    <source>
        <dbReference type="SAM" id="SignalP"/>
    </source>
</evidence>
<proteinExistence type="predicted"/>
<dbReference type="Proteomes" id="UP000002279">
    <property type="component" value="Chromosome 1"/>
</dbReference>
<evidence type="ECO:0000259" key="6">
    <source>
        <dbReference type="PROSITE" id="PS50026"/>
    </source>
</evidence>
<name>A0A6I8NSR3_ORNAN</name>
<sequence>MAFTLPSVCFTLLLSSLVGSCLGLEFSGLPNQWARFLRWDASTRGDLSFQLKTNVSAGLLIYLDDGGVCDFLCLSLVDGRVQLRFSMDCAETAVLTDKRVDDGDWHFLRVSRDRLRTVLALDGQARPGEVRPQRPYMNVVSDLFVGGVPADVRPSALTLDGVQAEPAFRGFILDLKYGNSEPRLLGSRGAELQAEDPCSRSPCENGGTCFLLEGQPTCDCSATGYGGKFCSEDVNQIPGLSHLMMSEQGRFIIDFSLPPPRQL</sequence>
<evidence type="ECO:0000259" key="5">
    <source>
        <dbReference type="PROSITE" id="PS50025"/>
    </source>
</evidence>
<dbReference type="Gene3D" id="2.10.25.10">
    <property type="entry name" value="Laminin"/>
    <property type="match status" value="1"/>
</dbReference>
<keyword evidence="2" id="KW-1015">Disulfide bond</keyword>
<dbReference type="SMART" id="SM00282">
    <property type="entry name" value="LamG"/>
    <property type="match status" value="1"/>
</dbReference>
<dbReference type="InterPro" id="IPR013320">
    <property type="entry name" value="ConA-like_dom_sf"/>
</dbReference>
<dbReference type="InParanoid" id="A0A6I8NSR3"/>
<evidence type="ECO:0000313" key="7">
    <source>
        <dbReference type="Ensembl" id="ENSOANP00000044046.1"/>
    </source>
</evidence>
<keyword evidence="1" id="KW-0677">Repeat</keyword>
<reference evidence="7" key="3">
    <citation type="submission" date="2025-09" db="UniProtKB">
        <authorList>
            <consortium name="Ensembl"/>
        </authorList>
    </citation>
    <scope>IDENTIFICATION</scope>
    <source>
        <strain evidence="7">Glennie</strain>
    </source>
</reference>
<evidence type="ECO:0008006" key="9">
    <source>
        <dbReference type="Google" id="ProtNLM"/>
    </source>
</evidence>
<keyword evidence="8" id="KW-1185">Reference proteome</keyword>
<evidence type="ECO:0000256" key="1">
    <source>
        <dbReference type="ARBA" id="ARBA00022737"/>
    </source>
</evidence>
<protein>
    <recommendedName>
        <fullName evidence="9">Neurexin 3</fullName>
    </recommendedName>
</protein>
<accession>A0A6I8NSR3</accession>
<reference evidence="7 8" key="1">
    <citation type="journal article" date="2008" name="Nature">
        <title>Genome analysis of the platypus reveals unique signatures of evolution.</title>
        <authorList>
            <person name="Warren W.C."/>
            <person name="Hillier L.W."/>
            <person name="Marshall Graves J.A."/>
            <person name="Birney E."/>
            <person name="Ponting C.P."/>
            <person name="Grutzner F."/>
            <person name="Belov K."/>
            <person name="Miller W."/>
            <person name="Clarke L."/>
            <person name="Chinwalla A.T."/>
            <person name="Yang S.P."/>
            <person name="Heger A."/>
            <person name="Locke D.P."/>
            <person name="Miethke P."/>
            <person name="Waters P.D."/>
            <person name="Veyrunes F."/>
            <person name="Fulton L."/>
            <person name="Fulton B."/>
            <person name="Graves T."/>
            <person name="Wallis J."/>
            <person name="Puente X.S."/>
            <person name="Lopez-Otin C."/>
            <person name="Ordonez G.R."/>
            <person name="Eichler E.E."/>
            <person name="Chen L."/>
            <person name="Cheng Z."/>
            <person name="Deakin J.E."/>
            <person name="Alsop A."/>
            <person name="Thompson K."/>
            <person name="Kirby P."/>
            <person name="Papenfuss A.T."/>
            <person name="Wakefield M.J."/>
            <person name="Olender T."/>
            <person name="Lancet D."/>
            <person name="Huttley G.A."/>
            <person name="Smit A.F."/>
            <person name="Pask A."/>
            <person name="Temple-Smith P."/>
            <person name="Batzer M.A."/>
            <person name="Walker J.A."/>
            <person name="Konkel M.K."/>
            <person name="Harris R.S."/>
            <person name="Whittington C.M."/>
            <person name="Wong E.S."/>
            <person name="Gemmell N.J."/>
            <person name="Buschiazzo E."/>
            <person name="Vargas Jentzsch I.M."/>
            <person name="Merkel A."/>
            <person name="Schmitz J."/>
            <person name="Zemann A."/>
            <person name="Churakov G."/>
            <person name="Kriegs J.O."/>
            <person name="Brosius J."/>
            <person name="Murchison E.P."/>
            <person name="Sachidanandam R."/>
            <person name="Smith C."/>
            <person name="Hannon G.J."/>
            <person name="Tsend-Ayush E."/>
            <person name="McMillan D."/>
            <person name="Attenborough R."/>
            <person name="Rens W."/>
            <person name="Ferguson-Smith M."/>
            <person name="Lefevre C.M."/>
            <person name="Sharp J.A."/>
            <person name="Nicholas K.R."/>
            <person name="Ray D.A."/>
            <person name="Kube M."/>
            <person name="Reinhardt R."/>
            <person name="Pringle T.H."/>
            <person name="Taylor J."/>
            <person name="Jones R.C."/>
            <person name="Nixon B."/>
            <person name="Dacheux J.L."/>
            <person name="Niwa H."/>
            <person name="Sekita Y."/>
            <person name="Huang X."/>
            <person name="Stark A."/>
            <person name="Kheradpour P."/>
            <person name="Kellis M."/>
            <person name="Flicek P."/>
            <person name="Chen Y."/>
            <person name="Webber C."/>
            <person name="Hardison R."/>
            <person name="Nelson J."/>
            <person name="Hallsworth-Pepin K."/>
            <person name="Delehaunty K."/>
            <person name="Markovic C."/>
            <person name="Minx P."/>
            <person name="Feng Y."/>
            <person name="Kremitzki C."/>
            <person name="Mitreva M."/>
            <person name="Glasscock J."/>
            <person name="Wylie T."/>
            <person name="Wohldmann P."/>
            <person name="Thiru P."/>
            <person name="Nhan M.N."/>
            <person name="Pohl C.S."/>
            <person name="Smith S.M."/>
            <person name="Hou S."/>
            <person name="Nefedov M."/>
            <person name="de Jong P.J."/>
            <person name="Renfree M.B."/>
            <person name="Mardis E.R."/>
            <person name="Wilson R.K."/>
        </authorList>
    </citation>
    <scope>NUCLEOTIDE SEQUENCE [LARGE SCALE GENOMIC DNA]</scope>
    <source>
        <strain evidence="7 8">Glennie</strain>
    </source>
</reference>
<keyword evidence="3" id="KW-0245">EGF-like domain</keyword>
<dbReference type="CDD" id="cd00110">
    <property type="entry name" value="LamG"/>
    <property type="match status" value="1"/>
</dbReference>
<dbReference type="InterPro" id="IPR050372">
    <property type="entry name" value="Neurexin-related_CASP"/>
</dbReference>
<evidence type="ECO:0000313" key="8">
    <source>
        <dbReference type="Proteomes" id="UP000002279"/>
    </source>
</evidence>
<dbReference type="OMA" id="CVENPCE"/>
<dbReference type="SUPFAM" id="SSF57196">
    <property type="entry name" value="EGF/Laminin"/>
    <property type="match status" value="1"/>
</dbReference>
<dbReference type="PANTHER" id="PTHR15036">
    <property type="entry name" value="PIKACHURIN-LIKE PROTEIN"/>
    <property type="match status" value="1"/>
</dbReference>
<evidence type="ECO:0000256" key="2">
    <source>
        <dbReference type="ARBA" id="ARBA00023157"/>
    </source>
</evidence>
<dbReference type="GO" id="GO:0016020">
    <property type="term" value="C:membrane"/>
    <property type="evidence" value="ECO:0007669"/>
    <property type="project" value="UniProtKB-SubCell"/>
</dbReference>
<dbReference type="CDD" id="cd00054">
    <property type="entry name" value="EGF_CA"/>
    <property type="match status" value="1"/>
</dbReference>
<keyword evidence="4" id="KW-0732">Signal</keyword>
<reference evidence="7" key="2">
    <citation type="submission" date="2025-08" db="UniProtKB">
        <authorList>
            <consortium name="Ensembl"/>
        </authorList>
    </citation>
    <scope>IDENTIFICATION</scope>
    <source>
        <strain evidence="7">Glennie</strain>
    </source>
</reference>
<comment type="caution">
    <text evidence="3">Lacks conserved residue(s) required for the propagation of feature annotation.</text>
</comment>
<dbReference type="Gene3D" id="2.60.120.200">
    <property type="match status" value="1"/>
</dbReference>
<dbReference type="PANTHER" id="PTHR15036:SF85">
    <property type="entry name" value="SP2353, ISOFORM A"/>
    <property type="match status" value="1"/>
</dbReference>
<evidence type="ECO:0000256" key="3">
    <source>
        <dbReference type="PROSITE-ProRule" id="PRU00076"/>
    </source>
</evidence>
<feature type="domain" description="EGF-like" evidence="6">
    <location>
        <begin position="194"/>
        <end position="231"/>
    </location>
</feature>
<dbReference type="Ensembl" id="ENSOANT00000066390.1">
    <property type="protein sequence ID" value="ENSOANP00000044046.1"/>
    <property type="gene ID" value="ENSOANG00000050338.1"/>
</dbReference>
<feature type="chain" id="PRO_5026115541" description="Neurexin 3" evidence="4">
    <location>
        <begin position="24"/>
        <end position="263"/>
    </location>
</feature>
<dbReference type="Pfam" id="PF02210">
    <property type="entry name" value="Laminin_G_2"/>
    <property type="match status" value="1"/>
</dbReference>
<dbReference type="PROSITE" id="PS50026">
    <property type="entry name" value="EGF_3"/>
    <property type="match status" value="1"/>
</dbReference>
<dbReference type="AlphaFoldDB" id="A0A6I8NSR3"/>
<dbReference type="InterPro" id="IPR001791">
    <property type="entry name" value="Laminin_G"/>
</dbReference>
<dbReference type="Bgee" id="ENSOANG00000050338">
    <property type="expression patterns" value="Expressed in brain and 1 other cell type or tissue"/>
</dbReference>
<dbReference type="GeneTree" id="ENSGT00940000164869"/>
<dbReference type="InterPro" id="IPR000742">
    <property type="entry name" value="EGF"/>
</dbReference>
<dbReference type="Pfam" id="PF00008">
    <property type="entry name" value="EGF"/>
    <property type="match status" value="1"/>
</dbReference>
<feature type="signal peptide" evidence="4">
    <location>
        <begin position="1"/>
        <end position="23"/>
    </location>
</feature>
<feature type="domain" description="Laminin G" evidence="5">
    <location>
        <begin position="23"/>
        <end position="198"/>
    </location>
</feature>
<dbReference type="PROSITE" id="PS50025">
    <property type="entry name" value="LAM_G_DOMAIN"/>
    <property type="match status" value="1"/>
</dbReference>
<organism evidence="7 8">
    <name type="scientific">Ornithorhynchus anatinus</name>
    <name type="common">Duckbill platypus</name>
    <dbReference type="NCBI Taxonomy" id="9258"/>
    <lineage>
        <taxon>Eukaryota</taxon>
        <taxon>Metazoa</taxon>
        <taxon>Chordata</taxon>
        <taxon>Craniata</taxon>
        <taxon>Vertebrata</taxon>
        <taxon>Euteleostomi</taxon>
        <taxon>Mammalia</taxon>
        <taxon>Monotremata</taxon>
        <taxon>Ornithorhynchidae</taxon>
        <taxon>Ornithorhynchus</taxon>
    </lineage>
</organism>